<dbReference type="EMBL" id="JACGCI010000064">
    <property type="protein sequence ID" value="KAF6749285.1"/>
    <property type="molecule type" value="Genomic_DNA"/>
</dbReference>
<gene>
    <name evidence="3" type="ORF">DFP72DRAFT_544606</name>
</gene>
<keyword evidence="4" id="KW-1185">Reference proteome</keyword>
<dbReference type="AlphaFoldDB" id="A0A8H6M014"/>
<keyword evidence="2" id="KW-0812">Transmembrane</keyword>
<comment type="caution">
    <text evidence="3">The sequence shown here is derived from an EMBL/GenBank/DDBJ whole genome shotgun (WGS) entry which is preliminary data.</text>
</comment>
<name>A0A8H6M014_9AGAR</name>
<proteinExistence type="predicted"/>
<dbReference type="Proteomes" id="UP000521943">
    <property type="component" value="Unassembled WGS sequence"/>
</dbReference>
<evidence type="ECO:0000313" key="4">
    <source>
        <dbReference type="Proteomes" id="UP000521943"/>
    </source>
</evidence>
<accession>A0A8H6M014</accession>
<feature type="compositionally biased region" description="Low complexity" evidence="1">
    <location>
        <begin position="506"/>
        <end position="527"/>
    </location>
</feature>
<feature type="transmembrane region" description="Helical" evidence="2">
    <location>
        <begin position="362"/>
        <end position="383"/>
    </location>
</feature>
<evidence type="ECO:0000256" key="1">
    <source>
        <dbReference type="SAM" id="MobiDB-lite"/>
    </source>
</evidence>
<organism evidence="3 4">
    <name type="scientific">Ephemerocybe angulata</name>
    <dbReference type="NCBI Taxonomy" id="980116"/>
    <lineage>
        <taxon>Eukaryota</taxon>
        <taxon>Fungi</taxon>
        <taxon>Dikarya</taxon>
        <taxon>Basidiomycota</taxon>
        <taxon>Agaricomycotina</taxon>
        <taxon>Agaricomycetes</taxon>
        <taxon>Agaricomycetidae</taxon>
        <taxon>Agaricales</taxon>
        <taxon>Agaricineae</taxon>
        <taxon>Psathyrellaceae</taxon>
        <taxon>Ephemerocybe</taxon>
    </lineage>
</organism>
<feature type="compositionally biased region" description="Pro residues" evidence="1">
    <location>
        <begin position="528"/>
        <end position="539"/>
    </location>
</feature>
<feature type="compositionally biased region" description="Polar residues" evidence="1">
    <location>
        <begin position="469"/>
        <end position="479"/>
    </location>
</feature>
<feature type="compositionally biased region" description="Acidic residues" evidence="1">
    <location>
        <begin position="438"/>
        <end position="453"/>
    </location>
</feature>
<protein>
    <submittedName>
        <fullName evidence="3">Uncharacterized protein</fullName>
    </submittedName>
</protein>
<evidence type="ECO:0000313" key="3">
    <source>
        <dbReference type="EMBL" id="KAF6749285.1"/>
    </source>
</evidence>
<reference evidence="3 4" key="1">
    <citation type="submission" date="2020-07" db="EMBL/GenBank/DDBJ databases">
        <title>Comparative genomics of pyrophilous fungi reveals a link between fire events and developmental genes.</title>
        <authorList>
            <consortium name="DOE Joint Genome Institute"/>
            <person name="Steindorff A.S."/>
            <person name="Carver A."/>
            <person name="Calhoun S."/>
            <person name="Stillman K."/>
            <person name="Liu H."/>
            <person name="Lipzen A."/>
            <person name="Pangilinan J."/>
            <person name="Labutti K."/>
            <person name="Bruns T.D."/>
            <person name="Grigoriev I.V."/>
        </authorList>
    </citation>
    <scope>NUCLEOTIDE SEQUENCE [LARGE SCALE GENOMIC DNA]</scope>
    <source>
        <strain evidence="3 4">CBS 144469</strain>
    </source>
</reference>
<dbReference type="OrthoDB" id="2927144at2759"/>
<evidence type="ECO:0000256" key="2">
    <source>
        <dbReference type="SAM" id="Phobius"/>
    </source>
</evidence>
<feature type="region of interest" description="Disordered" evidence="1">
    <location>
        <begin position="403"/>
        <end position="539"/>
    </location>
</feature>
<sequence length="539" mass="59417">MDKCRKALPSIHTFQYQCYNSAQPSNAPVWTFFPSFRLSRARLSCTYPSWISVMAVTIVDDTDPQSDFISLNGDCWEERVDQKNAYNGTISTCHAAASRNSNSTWMRFEFSGTALTMVGRPTANLKLNYTLDDGPKLKAPLNYTTSEVGKDGVSLWNLNNLSQGNHTLMLWPFGDDFNLDYLIFNNSDSRHDNDMLYVDSEGLEDGFIYEGVWDLTRRVPDTAQSLHSGGTWASTNVSIGYMAFNFTGAQIYLYGHRNFAKGRLQIQYSLKSLNAGTIFETKEIFDGRQQINASRWDFVQLFHTIVPYGNHRVYAKILNITEDQSFNFGFLTYTSVTPPGWTPGGNSPGKVTFGDQPLSKSVLGGIVGGACGVLLIGVLYILLRHRKRAREQIAREAIALQTRTEARAARSSPPAEPREDWEGPTFELAPPPWSPPTDPEDEPPPPPPEDWDEPNTGTTPLRSAAPSLMSPSQSGQTEDTAPPSSLAVPPSPRTSTASSMRPEHQPPAAEASTASEAGRTSTSSSSRPPNPPEPPPYVS</sequence>
<feature type="compositionally biased region" description="Low complexity" evidence="1">
    <location>
        <begin position="403"/>
        <end position="413"/>
    </location>
</feature>
<keyword evidence="2" id="KW-1133">Transmembrane helix</keyword>
<keyword evidence="2" id="KW-0472">Membrane</keyword>